<dbReference type="Proteomes" id="UP001342314">
    <property type="component" value="Unassembled WGS sequence"/>
</dbReference>
<dbReference type="PROSITE" id="PS51751">
    <property type="entry name" value="EXPERA"/>
    <property type="match status" value="1"/>
</dbReference>
<evidence type="ECO:0000256" key="6">
    <source>
        <dbReference type="PROSITE-ProRule" id="PRU01087"/>
    </source>
</evidence>
<dbReference type="InterPro" id="IPR007905">
    <property type="entry name" value="EBP"/>
</dbReference>
<keyword evidence="3 6" id="KW-0812">Transmembrane</keyword>
<feature type="domain" description="EXPERA" evidence="8">
    <location>
        <begin position="51"/>
        <end position="198"/>
    </location>
</feature>
<keyword evidence="4 6" id="KW-1133">Transmembrane helix</keyword>
<gene>
    <name evidence="9" type="ORF">Rhopal_007840-T1</name>
</gene>
<reference evidence="9 10" key="1">
    <citation type="submission" date="2021-12" db="EMBL/GenBank/DDBJ databases">
        <title>High titer production of polyol ester of fatty acids by Rhodotorula paludigena BS15 towards product separation-free biomass refinery.</title>
        <authorList>
            <person name="Mano J."/>
            <person name="Ono H."/>
            <person name="Tanaka T."/>
            <person name="Naito K."/>
            <person name="Sushida H."/>
            <person name="Ike M."/>
            <person name="Tokuyasu K."/>
            <person name="Kitaoka M."/>
        </authorList>
    </citation>
    <scope>NUCLEOTIDE SEQUENCE [LARGE SCALE GENOMIC DNA]</scope>
    <source>
        <strain evidence="9 10">BS15</strain>
    </source>
</reference>
<dbReference type="GO" id="GO:0016020">
    <property type="term" value="C:membrane"/>
    <property type="evidence" value="ECO:0007669"/>
    <property type="project" value="UniProtKB-SubCell"/>
</dbReference>
<evidence type="ECO:0000256" key="5">
    <source>
        <dbReference type="ARBA" id="ARBA00023136"/>
    </source>
</evidence>
<feature type="transmembrane region" description="Helical" evidence="7">
    <location>
        <begin position="180"/>
        <end position="206"/>
    </location>
</feature>
<dbReference type="InterPro" id="IPR033118">
    <property type="entry name" value="EXPERA"/>
</dbReference>
<evidence type="ECO:0000313" key="9">
    <source>
        <dbReference type="EMBL" id="GJN94748.1"/>
    </source>
</evidence>
<keyword evidence="5 6" id="KW-0472">Membrane</keyword>
<proteinExistence type="inferred from homology"/>
<dbReference type="Pfam" id="PF05241">
    <property type="entry name" value="EBP"/>
    <property type="match status" value="1"/>
</dbReference>
<organism evidence="9 10">
    <name type="scientific">Rhodotorula paludigena</name>
    <dbReference type="NCBI Taxonomy" id="86838"/>
    <lineage>
        <taxon>Eukaryota</taxon>
        <taxon>Fungi</taxon>
        <taxon>Dikarya</taxon>
        <taxon>Basidiomycota</taxon>
        <taxon>Pucciniomycotina</taxon>
        <taxon>Microbotryomycetes</taxon>
        <taxon>Sporidiobolales</taxon>
        <taxon>Sporidiobolaceae</taxon>
        <taxon>Rhodotorula</taxon>
    </lineage>
</organism>
<comment type="subcellular location">
    <subcellularLocation>
        <location evidence="1">Membrane</location>
        <topology evidence="1">Multi-pass membrane protein</topology>
    </subcellularLocation>
</comment>
<keyword evidence="10" id="KW-1185">Reference proteome</keyword>
<evidence type="ECO:0000256" key="3">
    <source>
        <dbReference type="ARBA" id="ARBA00022692"/>
    </source>
</evidence>
<name>A0AAV5H203_9BASI</name>
<feature type="transmembrane region" description="Helical" evidence="7">
    <location>
        <begin position="112"/>
        <end position="131"/>
    </location>
</feature>
<protein>
    <recommendedName>
        <fullName evidence="8">EXPERA domain-containing protein</fullName>
    </recommendedName>
</protein>
<evidence type="ECO:0000313" key="10">
    <source>
        <dbReference type="Proteomes" id="UP001342314"/>
    </source>
</evidence>
<evidence type="ECO:0000256" key="4">
    <source>
        <dbReference type="ARBA" id="ARBA00022989"/>
    </source>
</evidence>
<evidence type="ECO:0000256" key="1">
    <source>
        <dbReference type="ARBA" id="ARBA00004141"/>
    </source>
</evidence>
<evidence type="ECO:0000259" key="8">
    <source>
        <dbReference type="PROSITE" id="PS51751"/>
    </source>
</evidence>
<dbReference type="PANTHER" id="PTHR14207:SF1">
    <property type="entry name" value="EMOPAMIL-BINDING PROTEIN-LIKE"/>
    <property type="match status" value="1"/>
</dbReference>
<dbReference type="GO" id="GO:0016125">
    <property type="term" value="P:sterol metabolic process"/>
    <property type="evidence" value="ECO:0007669"/>
    <property type="project" value="InterPro"/>
</dbReference>
<accession>A0AAV5H203</accession>
<evidence type="ECO:0000256" key="7">
    <source>
        <dbReference type="SAM" id="Phobius"/>
    </source>
</evidence>
<dbReference type="EMBL" id="BQKY01000018">
    <property type="protein sequence ID" value="GJN94748.1"/>
    <property type="molecule type" value="Genomic_DNA"/>
</dbReference>
<feature type="transmembrane region" description="Helical" evidence="7">
    <location>
        <begin position="54"/>
        <end position="75"/>
    </location>
</feature>
<evidence type="ECO:0000256" key="2">
    <source>
        <dbReference type="ARBA" id="ARBA00008337"/>
    </source>
</evidence>
<dbReference type="GO" id="GO:0005783">
    <property type="term" value="C:endoplasmic reticulum"/>
    <property type="evidence" value="ECO:0007669"/>
    <property type="project" value="TreeGrafter"/>
</dbReference>
<dbReference type="GO" id="GO:0047750">
    <property type="term" value="F:cholestenol delta-isomerase activity"/>
    <property type="evidence" value="ECO:0007669"/>
    <property type="project" value="InterPro"/>
</dbReference>
<comment type="similarity">
    <text evidence="2">Belongs to the EBP family.</text>
</comment>
<dbReference type="PANTHER" id="PTHR14207">
    <property type="entry name" value="STEROL ISOMERASE"/>
    <property type="match status" value="1"/>
</dbReference>
<comment type="caution">
    <text evidence="9">The sequence shown here is derived from an EMBL/GenBank/DDBJ whole genome shotgun (WGS) entry which is preliminary data.</text>
</comment>
<sequence>MATYASNAAGPPPSLFTATTVFSLAATVALLAVALWLARVVLPSKRYSDSVQRWTFVWLAFDALIHFILEGSFVWQSFPAPRTVKSSKGPFAALWAEYALADSRWGTADPTVVAIELITVLGAGPLAVYCANGMRGNREAWRLWVVILSVAELYGGWLTFGPEWISGSHALNTSHWLYTWVYLAFFNGLWVIIPVLLIADSGAYILRALERERLAREVSEGKRRA</sequence>
<feature type="transmembrane region" description="Helical" evidence="7">
    <location>
        <begin position="143"/>
        <end position="160"/>
    </location>
</feature>
<dbReference type="AlphaFoldDB" id="A0AAV5H203"/>
<feature type="transmembrane region" description="Helical" evidence="7">
    <location>
        <begin position="20"/>
        <end position="42"/>
    </location>
</feature>